<sequence>MGDEPVFSSQSGIRRTDIYLCALGSGILFEGARHVLAESFLP</sequence>
<feature type="non-terminal residue" evidence="1">
    <location>
        <position position="42"/>
    </location>
</feature>
<evidence type="ECO:0000313" key="1">
    <source>
        <dbReference type="EMBL" id="JAC79064.1"/>
    </source>
</evidence>
<dbReference type="EMBL" id="GBEZ01006323">
    <property type="protein sequence ID" value="JAC79064.1"/>
    <property type="molecule type" value="Transcribed_RNA"/>
</dbReference>
<organism evidence="1">
    <name type="scientific">Tetraselmis sp. GSL018</name>
    <dbReference type="NCBI Taxonomy" id="582737"/>
    <lineage>
        <taxon>Eukaryota</taxon>
        <taxon>Viridiplantae</taxon>
        <taxon>Chlorophyta</taxon>
        <taxon>core chlorophytes</taxon>
        <taxon>Chlorodendrophyceae</taxon>
        <taxon>Chlorodendrales</taxon>
        <taxon>Chlorodendraceae</taxon>
        <taxon>Tetraselmis</taxon>
    </lineage>
</organism>
<proteinExistence type="predicted"/>
<name>A0A061S7S3_9CHLO</name>
<gene>
    <name evidence="1" type="ORF">TSPGSL018_13638</name>
</gene>
<protein>
    <submittedName>
        <fullName evidence="1">Uncharacterized protein</fullName>
    </submittedName>
</protein>
<accession>A0A061S7S3</accession>
<dbReference type="AlphaFoldDB" id="A0A061S7S3"/>
<reference evidence="1" key="1">
    <citation type="submission" date="2014-05" db="EMBL/GenBank/DDBJ databases">
        <title>The transcriptome of the halophilic microalga Tetraselmis sp. GSL018 isolated from the Great Salt Lake, Utah.</title>
        <authorList>
            <person name="Jinkerson R.E."/>
            <person name="D'Adamo S."/>
            <person name="Posewitz M.C."/>
        </authorList>
    </citation>
    <scope>NUCLEOTIDE SEQUENCE</scope>
    <source>
        <strain evidence="1">GSL018</strain>
    </source>
</reference>